<dbReference type="Pfam" id="PF08212">
    <property type="entry name" value="Lipocalin_2"/>
    <property type="match status" value="1"/>
</dbReference>
<gene>
    <name evidence="6" type="ORF">DQ403_06075</name>
    <name evidence="5" type="ORF">KQ248_02690</name>
</gene>
<reference evidence="6 7" key="1">
    <citation type="submission" date="2018-06" db="EMBL/GenBank/DDBJ databases">
        <title>Whole genome sequencing of four bacterial strains from South Shetland trench revealing bio-synthetic gene clusters.</title>
        <authorList>
            <person name="Abdel-Mageed W.M."/>
            <person name="Lehri B."/>
            <person name="Jarmusch S.A."/>
            <person name="Miranda K."/>
            <person name="Goodfellow M."/>
            <person name="Jaspars M."/>
            <person name="Karlyshev A.V."/>
        </authorList>
    </citation>
    <scope>NUCLEOTIDE SEQUENCE [LARGE SCALE GENOMIC DNA]</scope>
    <source>
        <strain evidence="6 7">SST2</strain>
    </source>
</reference>
<name>A0A365PWY6_9GAMM</name>
<evidence type="ECO:0000256" key="3">
    <source>
        <dbReference type="PIRSR" id="PIRSR036893-52"/>
    </source>
</evidence>
<evidence type="ECO:0000313" key="7">
    <source>
        <dbReference type="Proteomes" id="UP000252554"/>
    </source>
</evidence>
<comment type="function">
    <text evidence="2">Involved in the storage or transport of lipids necessary for membrane maintenance under stressful conditions. Displays a binding preference for lysophospholipids.</text>
</comment>
<comment type="similarity">
    <text evidence="1 2">Belongs to the calycin superfamily. Lipocalin family.</text>
</comment>
<feature type="domain" description="Lipocalin/cytosolic fatty-acid binding" evidence="4">
    <location>
        <begin position="32"/>
        <end position="177"/>
    </location>
</feature>
<sequence length="181" mass="20579">MRLFVALFTALLVAGCAGSGSNVNGPETAGQVDLERYQGTWYEHARLPMFFQRNCVRSQANYQLQDDGSVAVTNRCETEDGEQQEATGEAVPQQKGETDKLWVRFDNWFSNLFPGLTKGHYWILYLADDYSVALVGSPDRDYLWLLSREKEIKEATRDRLLDEARKRGYDISALIWRGEAG</sequence>
<dbReference type="PIRSF" id="PIRSF036893">
    <property type="entry name" value="Lipocalin_ApoD"/>
    <property type="match status" value="1"/>
</dbReference>
<dbReference type="Gene3D" id="2.40.128.20">
    <property type="match status" value="1"/>
</dbReference>
<feature type="signal peptide" evidence="2">
    <location>
        <begin position="1"/>
        <end position="19"/>
    </location>
</feature>
<evidence type="ECO:0000256" key="2">
    <source>
        <dbReference type="PIRNR" id="PIRNR036893"/>
    </source>
</evidence>
<keyword evidence="2" id="KW-0732">Signal</keyword>
<keyword evidence="3" id="KW-0564">Palmitate</keyword>
<evidence type="ECO:0000259" key="4">
    <source>
        <dbReference type="Pfam" id="PF08212"/>
    </source>
</evidence>
<dbReference type="InterPro" id="IPR012674">
    <property type="entry name" value="Calycin"/>
</dbReference>
<dbReference type="InterPro" id="IPR022271">
    <property type="entry name" value="Lipocalin_ApoD"/>
</dbReference>
<evidence type="ECO:0000313" key="6">
    <source>
        <dbReference type="EMBL" id="RBA60280.1"/>
    </source>
</evidence>
<accession>A0A365PWY6</accession>
<dbReference type="GO" id="GO:0008289">
    <property type="term" value="F:lipid binding"/>
    <property type="evidence" value="ECO:0007669"/>
    <property type="project" value="UniProtKB-UniRule"/>
</dbReference>
<keyword evidence="2" id="KW-0446">Lipid-binding</keyword>
<comment type="subunit">
    <text evidence="2">Homodimer.</text>
</comment>
<comment type="subcellular location">
    <subcellularLocation>
        <location evidence="2">Cell outer membrane</location>
    </subcellularLocation>
</comment>
<feature type="lipid moiety-binding region" description="N-palmitoyl cysteine" evidence="3">
    <location>
        <position position="16"/>
    </location>
</feature>
<dbReference type="SUPFAM" id="SSF50814">
    <property type="entry name" value="Lipocalins"/>
    <property type="match status" value="1"/>
</dbReference>
<keyword evidence="2 3" id="KW-0449">Lipoprotein</keyword>
<dbReference type="Proteomes" id="UP000683436">
    <property type="component" value="Chromosome"/>
</dbReference>
<dbReference type="InterPro" id="IPR000566">
    <property type="entry name" value="Lipocln_cytosolic_FA-bd_dom"/>
</dbReference>
<organism evidence="6 7">
    <name type="scientific">Stutzerimonas zhaodongensis</name>
    <dbReference type="NCBI Taxonomy" id="1176257"/>
    <lineage>
        <taxon>Bacteria</taxon>
        <taxon>Pseudomonadati</taxon>
        <taxon>Pseudomonadota</taxon>
        <taxon>Gammaproteobacteria</taxon>
        <taxon>Pseudomonadales</taxon>
        <taxon>Pseudomonadaceae</taxon>
        <taxon>Stutzerimonas</taxon>
    </lineage>
</organism>
<keyword evidence="2" id="KW-0998">Cell outer membrane</keyword>
<protein>
    <recommendedName>
        <fullName evidence="2">Outer membrane lipoprotein Blc</fullName>
    </recommendedName>
</protein>
<keyword evidence="8" id="KW-1185">Reference proteome</keyword>
<dbReference type="GO" id="GO:0009279">
    <property type="term" value="C:cell outer membrane"/>
    <property type="evidence" value="ECO:0007669"/>
    <property type="project" value="UniProtKB-SubCell"/>
</dbReference>
<evidence type="ECO:0000256" key="1">
    <source>
        <dbReference type="ARBA" id="ARBA00006889"/>
    </source>
</evidence>
<keyword evidence="2" id="KW-0472">Membrane</keyword>
<feature type="lipid moiety-binding region" description="S-diacylglycerol cysteine" evidence="3">
    <location>
        <position position="16"/>
    </location>
</feature>
<reference evidence="5 8" key="2">
    <citation type="submission" date="2021-06" db="EMBL/GenBank/DDBJ databases">
        <title>Microbial metabolic specificity influences pelagic lipid remineralization.</title>
        <authorList>
            <person name="Behrendt L."/>
            <person name="Hunter J.E."/>
            <person name="Alcolombri U."/>
            <person name="Smriga S."/>
            <person name="Mincer T."/>
            <person name="Lowenstein D.P."/>
            <person name="Peaudecerf F.J."/>
            <person name="Fernandez V.I."/>
            <person name="Fredricks H."/>
            <person name="Almblad H."/>
            <person name="Harrison J.J."/>
            <person name="Stocker R."/>
            <person name="Van Mooy B.A.S."/>
        </authorList>
    </citation>
    <scope>NUCLEOTIDE SEQUENCE [LARGE SCALE GENOMIC DNA]</scope>
    <source>
        <strain evidence="5 8">A252</strain>
    </source>
</reference>
<dbReference type="CDD" id="cd19438">
    <property type="entry name" value="lipocalin_Blc-like"/>
    <property type="match status" value="1"/>
</dbReference>
<evidence type="ECO:0000313" key="8">
    <source>
        <dbReference type="Proteomes" id="UP000683436"/>
    </source>
</evidence>
<dbReference type="EMBL" id="QNTV01000003">
    <property type="protein sequence ID" value="RBA60280.1"/>
    <property type="molecule type" value="Genomic_DNA"/>
</dbReference>
<dbReference type="InterPro" id="IPR047202">
    <property type="entry name" value="Lipocalin_Blc-like_dom"/>
</dbReference>
<dbReference type="RefSeq" id="WP_128119622.1">
    <property type="nucleotide sequence ID" value="NZ_CP076683.1"/>
</dbReference>
<evidence type="ECO:0000313" key="5">
    <source>
        <dbReference type="EMBL" id="QWV17628.1"/>
    </source>
</evidence>
<feature type="chain" id="PRO_5016488342" description="Outer membrane lipoprotein Blc" evidence="2">
    <location>
        <begin position="20"/>
        <end position="181"/>
    </location>
</feature>
<dbReference type="GO" id="GO:0006950">
    <property type="term" value="P:response to stress"/>
    <property type="evidence" value="ECO:0007669"/>
    <property type="project" value="UniProtKB-ARBA"/>
</dbReference>
<dbReference type="Proteomes" id="UP000252554">
    <property type="component" value="Unassembled WGS sequence"/>
</dbReference>
<dbReference type="PROSITE" id="PS51257">
    <property type="entry name" value="PROKAR_LIPOPROTEIN"/>
    <property type="match status" value="1"/>
</dbReference>
<dbReference type="PANTHER" id="PTHR10612:SF34">
    <property type="entry name" value="APOLIPOPROTEIN D"/>
    <property type="match status" value="1"/>
</dbReference>
<dbReference type="InterPro" id="IPR002446">
    <property type="entry name" value="Lipocalin_bac"/>
</dbReference>
<dbReference type="PANTHER" id="PTHR10612">
    <property type="entry name" value="APOLIPOPROTEIN D"/>
    <property type="match status" value="1"/>
</dbReference>
<dbReference type="EMBL" id="CP076683">
    <property type="protein sequence ID" value="QWV17628.1"/>
    <property type="molecule type" value="Genomic_DNA"/>
</dbReference>
<dbReference type="AlphaFoldDB" id="A0A365PWY6"/>
<dbReference type="PRINTS" id="PR01171">
    <property type="entry name" value="BCTLIPOCALIN"/>
</dbReference>
<proteinExistence type="inferred from homology"/>